<dbReference type="RefSeq" id="WP_338434875.1">
    <property type="nucleotide sequence ID" value="NZ_JAUYVH010000001.1"/>
</dbReference>
<accession>A0ABU1BJ66</accession>
<gene>
    <name evidence="1" type="ORF">Q8A64_01380</name>
</gene>
<dbReference type="InterPro" id="IPR036420">
    <property type="entry name" value="BRCT_dom_sf"/>
</dbReference>
<comment type="caution">
    <text evidence="1">The sequence shown here is derived from an EMBL/GenBank/DDBJ whole genome shotgun (WGS) entry which is preliminary data.</text>
</comment>
<dbReference type="CDD" id="cd17748">
    <property type="entry name" value="BRCT_DNA_ligase_like"/>
    <property type="match status" value="1"/>
</dbReference>
<sequence length="230" mass="26110">MPWLKDIRSRFFKSSLPKTEGVYLPPLPRRPAGIEGNVHRQINELIGLLKGVTADGSVQQSEVEFLLTWLESNKKSLDQWPAKAIYPRLKSALSDGNLDDAEEEEIHALLEATISEHSETTQANSMIEIPFTEPIPDIQFANRSFCFTGRFQSGSRSWCVSQIIARGGMSTSKIDRKLHYLVVGDIGGTDWFRAKHGRKIVRAIKHIEVGANIAILREQHWFEQLKRENM</sequence>
<evidence type="ECO:0000313" key="2">
    <source>
        <dbReference type="Proteomes" id="UP001225596"/>
    </source>
</evidence>
<evidence type="ECO:0000313" key="1">
    <source>
        <dbReference type="EMBL" id="MDQ9169053.1"/>
    </source>
</evidence>
<dbReference type="Proteomes" id="UP001225596">
    <property type="component" value="Unassembled WGS sequence"/>
</dbReference>
<keyword evidence="2" id="KW-1185">Reference proteome</keyword>
<dbReference type="Gene3D" id="3.40.50.10190">
    <property type="entry name" value="BRCT domain"/>
    <property type="match status" value="1"/>
</dbReference>
<reference evidence="1 2" key="1">
    <citation type="submission" date="2023-08" db="EMBL/GenBank/DDBJ databases">
        <title>Oxalobacteraceae gen .nov., isolated from river sludge outside the plant.</title>
        <authorList>
            <person name="Zhao S.Y."/>
        </authorList>
    </citation>
    <scope>NUCLEOTIDE SEQUENCE [LARGE SCALE GENOMIC DNA]</scope>
    <source>
        <strain evidence="1 2">R-40</strain>
    </source>
</reference>
<proteinExistence type="predicted"/>
<organism evidence="1 2">
    <name type="scientific">Keguizhuia sedimenti</name>
    <dbReference type="NCBI Taxonomy" id="3064264"/>
    <lineage>
        <taxon>Bacteria</taxon>
        <taxon>Pseudomonadati</taxon>
        <taxon>Pseudomonadota</taxon>
        <taxon>Betaproteobacteria</taxon>
        <taxon>Burkholderiales</taxon>
        <taxon>Oxalobacteraceae</taxon>
        <taxon>Keguizhuia</taxon>
    </lineage>
</organism>
<dbReference type="SUPFAM" id="SSF52113">
    <property type="entry name" value="BRCT domain"/>
    <property type="match status" value="1"/>
</dbReference>
<protein>
    <submittedName>
        <fullName evidence="1">BRCT domain-containing protein</fullName>
    </submittedName>
</protein>
<dbReference type="EMBL" id="JAUYVH010000001">
    <property type="protein sequence ID" value="MDQ9169053.1"/>
    <property type="molecule type" value="Genomic_DNA"/>
</dbReference>
<name>A0ABU1BJ66_9BURK</name>